<dbReference type="SUPFAM" id="SSF49503">
    <property type="entry name" value="Cupredoxins"/>
    <property type="match status" value="1"/>
</dbReference>
<evidence type="ECO:0000256" key="5">
    <source>
        <dbReference type="SAM" id="SignalP"/>
    </source>
</evidence>
<comment type="caution">
    <text evidence="7">The sequence shown here is derived from an EMBL/GenBank/DDBJ whole genome shotgun (WGS) entry which is preliminary data.</text>
</comment>
<evidence type="ECO:0000313" key="7">
    <source>
        <dbReference type="EMBL" id="RUR70030.1"/>
    </source>
</evidence>
<feature type="signal peptide" evidence="5">
    <location>
        <begin position="1"/>
        <end position="24"/>
    </location>
</feature>
<dbReference type="Gene3D" id="2.60.40.420">
    <property type="entry name" value="Cupredoxins - blue copper proteins"/>
    <property type="match status" value="1"/>
</dbReference>
<dbReference type="AlphaFoldDB" id="A0A3S0XCE1"/>
<gene>
    <name evidence="7" type="ORF">EJP67_23530</name>
</gene>
<dbReference type="PANTHER" id="PTHR38439">
    <property type="entry name" value="AURACYANIN-B"/>
    <property type="match status" value="1"/>
</dbReference>
<protein>
    <submittedName>
        <fullName evidence="7">Plastocyanin</fullName>
    </submittedName>
</protein>
<dbReference type="InterPro" id="IPR050845">
    <property type="entry name" value="Cu-binding_ET"/>
</dbReference>
<keyword evidence="5" id="KW-0732">Signal</keyword>
<dbReference type="RefSeq" id="WP_126024141.1">
    <property type="nucleotide sequence ID" value="NZ_RXFT01000011.1"/>
</dbReference>
<organism evidence="7 8">
    <name type="scientific">Variovorax guangxiensis</name>
    <dbReference type="NCBI Taxonomy" id="1775474"/>
    <lineage>
        <taxon>Bacteria</taxon>
        <taxon>Pseudomonadati</taxon>
        <taxon>Pseudomonadota</taxon>
        <taxon>Betaproteobacteria</taxon>
        <taxon>Burkholderiales</taxon>
        <taxon>Comamonadaceae</taxon>
        <taxon>Variovorax</taxon>
    </lineage>
</organism>
<keyword evidence="2" id="KW-0479">Metal-binding</keyword>
<dbReference type="PANTHER" id="PTHR38439:SF3">
    <property type="entry name" value="COPPER-RESISTANT CUPROPROTEIN COPI"/>
    <property type="match status" value="1"/>
</dbReference>
<dbReference type="GO" id="GO:0042597">
    <property type="term" value="C:periplasmic space"/>
    <property type="evidence" value="ECO:0007669"/>
    <property type="project" value="UniProtKB-SubCell"/>
</dbReference>
<dbReference type="InterPro" id="IPR000923">
    <property type="entry name" value="BlueCu_1"/>
</dbReference>
<dbReference type="GO" id="GO:0009055">
    <property type="term" value="F:electron transfer activity"/>
    <property type="evidence" value="ECO:0007669"/>
    <property type="project" value="InterPro"/>
</dbReference>
<evidence type="ECO:0000259" key="6">
    <source>
        <dbReference type="Pfam" id="PF00127"/>
    </source>
</evidence>
<dbReference type="Proteomes" id="UP000281118">
    <property type="component" value="Unassembled WGS sequence"/>
</dbReference>
<feature type="domain" description="Blue (type 1) copper" evidence="6">
    <location>
        <begin position="63"/>
        <end position="165"/>
    </location>
</feature>
<name>A0A3S0XCE1_9BURK</name>
<dbReference type="OrthoDB" id="9816061at2"/>
<reference evidence="7 8" key="1">
    <citation type="submission" date="2018-12" db="EMBL/GenBank/DDBJ databases">
        <title>The genome sequences of Variovorax guangxiensis DSM 27352.</title>
        <authorList>
            <person name="Gao J."/>
            <person name="Sun J."/>
        </authorList>
    </citation>
    <scope>NUCLEOTIDE SEQUENCE [LARGE SCALE GENOMIC DNA]</scope>
    <source>
        <strain evidence="7 8">DSM 27352</strain>
    </source>
</reference>
<evidence type="ECO:0000313" key="8">
    <source>
        <dbReference type="Proteomes" id="UP000281118"/>
    </source>
</evidence>
<evidence type="ECO:0000256" key="2">
    <source>
        <dbReference type="ARBA" id="ARBA00022723"/>
    </source>
</evidence>
<dbReference type="EMBL" id="RXFT01000011">
    <property type="protein sequence ID" value="RUR70030.1"/>
    <property type="molecule type" value="Genomic_DNA"/>
</dbReference>
<accession>A0A3S0XCE1</accession>
<evidence type="ECO:0000256" key="3">
    <source>
        <dbReference type="ARBA" id="ARBA00022764"/>
    </source>
</evidence>
<feature type="chain" id="PRO_5018776460" evidence="5">
    <location>
        <begin position="25"/>
        <end position="175"/>
    </location>
</feature>
<proteinExistence type="predicted"/>
<sequence length="175" mass="19042">MKKTQLKSIVAGLALAALASASFAHEAHNKPRPKGAAELAPEQKPWGIAGKSSAVKRTIDIAMADDMSFKPSVIEVREGDTVRLRLKNRGKELHELVLGTTAEIEAHAAMMKKFPDMEHDDPWMVHVPAGKTGSMVWTFNRAGDFDFACLVKDHYELGMAGRVRVLPAAMGGHKS</sequence>
<evidence type="ECO:0000256" key="1">
    <source>
        <dbReference type="ARBA" id="ARBA00004418"/>
    </source>
</evidence>
<dbReference type="GO" id="GO:0005507">
    <property type="term" value="F:copper ion binding"/>
    <property type="evidence" value="ECO:0007669"/>
    <property type="project" value="InterPro"/>
</dbReference>
<evidence type="ECO:0000256" key="4">
    <source>
        <dbReference type="ARBA" id="ARBA00023008"/>
    </source>
</evidence>
<keyword evidence="3" id="KW-0574">Periplasm</keyword>
<dbReference type="InterPro" id="IPR008972">
    <property type="entry name" value="Cupredoxin"/>
</dbReference>
<dbReference type="Pfam" id="PF00127">
    <property type="entry name" value="Copper-bind"/>
    <property type="match status" value="1"/>
</dbReference>
<comment type="subcellular location">
    <subcellularLocation>
        <location evidence="1">Periplasm</location>
    </subcellularLocation>
</comment>
<keyword evidence="4" id="KW-0186">Copper</keyword>
<dbReference type="CDD" id="cd04211">
    <property type="entry name" value="Cupredoxin_like_2"/>
    <property type="match status" value="1"/>
</dbReference>